<feature type="signal peptide" evidence="1">
    <location>
        <begin position="1"/>
        <end position="20"/>
    </location>
</feature>
<sequence>MNAKLLLPIIAFVAAGAAHAETPTVVKDDFVSTKTRAEVQAELATYKKSGVNPWSIQYNPLRTFVSKANRQDVTAAYIASRDEVAAVNSEDGGAAYYAQGGQRGVNSTTMAGTPVNAQ</sequence>
<organism evidence="2 3">
    <name type="scientific">Caenimonas sedimenti</name>
    <dbReference type="NCBI Taxonomy" id="2596921"/>
    <lineage>
        <taxon>Bacteria</taxon>
        <taxon>Pseudomonadati</taxon>
        <taxon>Pseudomonadota</taxon>
        <taxon>Betaproteobacteria</taxon>
        <taxon>Burkholderiales</taxon>
        <taxon>Comamonadaceae</taxon>
        <taxon>Caenimonas</taxon>
    </lineage>
</organism>
<dbReference type="AlphaFoldDB" id="A0A562ZWH8"/>
<comment type="caution">
    <text evidence="2">The sequence shown here is derived from an EMBL/GenBank/DDBJ whole genome shotgun (WGS) entry which is preliminary data.</text>
</comment>
<gene>
    <name evidence="2" type="ORF">FN976_04180</name>
</gene>
<reference evidence="2 3" key="1">
    <citation type="submission" date="2019-07" db="EMBL/GenBank/DDBJ databases">
        <title>Caenimonas sedimenti sp. nov., isolated from activated sludge.</title>
        <authorList>
            <person name="Xu J."/>
        </authorList>
    </citation>
    <scope>NUCLEOTIDE SEQUENCE [LARGE SCALE GENOMIC DNA]</scope>
    <source>
        <strain evidence="2 3">HX-9-20</strain>
    </source>
</reference>
<protein>
    <submittedName>
        <fullName evidence="2">DUF4148 domain-containing protein</fullName>
    </submittedName>
</protein>
<dbReference type="Pfam" id="PF13663">
    <property type="entry name" value="DUF4148"/>
    <property type="match status" value="1"/>
</dbReference>
<proteinExistence type="predicted"/>
<evidence type="ECO:0000256" key="1">
    <source>
        <dbReference type="SAM" id="SignalP"/>
    </source>
</evidence>
<dbReference type="Proteomes" id="UP000318199">
    <property type="component" value="Unassembled WGS sequence"/>
</dbReference>
<dbReference type="EMBL" id="VOBQ01000003">
    <property type="protein sequence ID" value="TWO72736.1"/>
    <property type="molecule type" value="Genomic_DNA"/>
</dbReference>
<evidence type="ECO:0000313" key="2">
    <source>
        <dbReference type="EMBL" id="TWO72736.1"/>
    </source>
</evidence>
<dbReference type="InterPro" id="IPR025421">
    <property type="entry name" value="DUF4148"/>
</dbReference>
<feature type="chain" id="PRO_5022113309" evidence="1">
    <location>
        <begin position="21"/>
        <end position="118"/>
    </location>
</feature>
<accession>A0A562ZWH8</accession>
<dbReference type="RefSeq" id="WP_145891282.1">
    <property type="nucleotide sequence ID" value="NZ_VOBQ01000003.1"/>
</dbReference>
<keyword evidence="3" id="KW-1185">Reference proteome</keyword>
<name>A0A562ZWH8_9BURK</name>
<dbReference type="OrthoDB" id="8911088at2"/>
<keyword evidence="1" id="KW-0732">Signal</keyword>
<evidence type="ECO:0000313" key="3">
    <source>
        <dbReference type="Proteomes" id="UP000318199"/>
    </source>
</evidence>